<dbReference type="EMBL" id="MU004185">
    <property type="protein sequence ID" value="KAF2498348.1"/>
    <property type="molecule type" value="Genomic_DNA"/>
</dbReference>
<keyword evidence="3" id="KW-1185">Reference proteome</keyword>
<gene>
    <name evidence="2" type="ORF">BU16DRAFT_615400</name>
</gene>
<evidence type="ECO:0000256" key="1">
    <source>
        <dbReference type="SAM" id="MobiDB-lite"/>
    </source>
</evidence>
<accession>A0A6A6R0P7</accession>
<feature type="compositionally biased region" description="Low complexity" evidence="1">
    <location>
        <begin position="82"/>
        <end position="93"/>
    </location>
</feature>
<feature type="region of interest" description="Disordered" evidence="1">
    <location>
        <begin position="1"/>
        <end position="39"/>
    </location>
</feature>
<proteinExistence type="predicted"/>
<protein>
    <submittedName>
        <fullName evidence="2">Uncharacterized protein</fullName>
    </submittedName>
</protein>
<evidence type="ECO:0000313" key="2">
    <source>
        <dbReference type="EMBL" id="KAF2498348.1"/>
    </source>
</evidence>
<feature type="compositionally biased region" description="Polar residues" evidence="1">
    <location>
        <begin position="100"/>
        <end position="110"/>
    </location>
</feature>
<organism evidence="2 3">
    <name type="scientific">Lophium mytilinum</name>
    <dbReference type="NCBI Taxonomy" id="390894"/>
    <lineage>
        <taxon>Eukaryota</taxon>
        <taxon>Fungi</taxon>
        <taxon>Dikarya</taxon>
        <taxon>Ascomycota</taxon>
        <taxon>Pezizomycotina</taxon>
        <taxon>Dothideomycetes</taxon>
        <taxon>Pleosporomycetidae</taxon>
        <taxon>Mytilinidiales</taxon>
        <taxon>Mytilinidiaceae</taxon>
        <taxon>Lophium</taxon>
    </lineage>
</organism>
<dbReference type="AlphaFoldDB" id="A0A6A6R0P7"/>
<feature type="compositionally biased region" description="Basic and acidic residues" evidence="1">
    <location>
        <begin position="189"/>
        <end position="198"/>
    </location>
</feature>
<reference evidence="2" key="1">
    <citation type="journal article" date="2020" name="Stud. Mycol.">
        <title>101 Dothideomycetes genomes: a test case for predicting lifestyles and emergence of pathogens.</title>
        <authorList>
            <person name="Haridas S."/>
            <person name="Albert R."/>
            <person name="Binder M."/>
            <person name="Bloem J."/>
            <person name="Labutti K."/>
            <person name="Salamov A."/>
            <person name="Andreopoulos B."/>
            <person name="Baker S."/>
            <person name="Barry K."/>
            <person name="Bills G."/>
            <person name="Bluhm B."/>
            <person name="Cannon C."/>
            <person name="Castanera R."/>
            <person name="Culley D."/>
            <person name="Daum C."/>
            <person name="Ezra D."/>
            <person name="Gonzalez J."/>
            <person name="Henrissat B."/>
            <person name="Kuo A."/>
            <person name="Liang C."/>
            <person name="Lipzen A."/>
            <person name="Lutzoni F."/>
            <person name="Magnuson J."/>
            <person name="Mondo S."/>
            <person name="Nolan M."/>
            <person name="Ohm R."/>
            <person name="Pangilinan J."/>
            <person name="Park H.-J."/>
            <person name="Ramirez L."/>
            <person name="Alfaro M."/>
            <person name="Sun H."/>
            <person name="Tritt A."/>
            <person name="Yoshinaga Y."/>
            <person name="Zwiers L.-H."/>
            <person name="Turgeon B."/>
            <person name="Goodwin S."/>
            <person name="Spatafora J."/>
            <person name="Crous P."/>
            <person name="Grigoriev I."/>
        </authorList>
    </citation>
    <scope>NUCLEOTIDE SEQUENCE</scope>
    <source>
        <strain evidence="2">CBS 269.34</strain>
    </source>
</reference>
<evidence type="ECO:0000313" key="3">
    <source>
        <dbReference type="Proteomes" id="UP000799750"/>
    </source>
</evidence>
<dbReference type="Proteomes" id="UP000799750">
    <property type="component" value="Unassembled WGS sequence"/>
</dbReference>
<sequence length="283" mass="31070">MSLARAMTKRMRRSDAPPAVPTRSASARNPGQHIDRKKISMPVALISTTNMLSYNAPDIATMRHASNGSTSTHLSGDDSDHTTSTTRSRSSSNHSRETLTDASSVGSSPTSPEPNHLSCYFPPTNPTRESISSGKVIRKSESMDSMPAATATLSSPPIPQRALSHSKRAHERIANKRSLQNMKPPSSIHARDSSRSLREQRMSVDMFKNTPDEHPFGKELEQLNEVVEEFGGVARDAEMDEDMAVMAKLGLASFRATDYLSEIQPLFNSLFETRFLAAPTAWI</sequence>
<name>A0A6A6R0P7_9PEZI</name>
<feature type="region of interest" description="Disordered" evidence="1">
    <location>
        <begin position="63"/>
        <end position="198"/>
    </location>
</feature>
<dbReference type="OrthoDB" id="5419666at2759"/>